<name>A0A2T7NTC1_POMCA</name>
<organism evidence="3 4">
    <name type="scientific">Pomacea canaliculata</name>
    <name type="common">Golden apple snail</name>
    <dbReference type="NCBI Taxonomy" id="400727"/>
    <lineage>
        <taxon>Eukaryota</taxon>
        <taxon>Metazoa</taxon>
        <taxon>Spiralia</taxon>
        <taxon>Lophotrochozoa</taxon>
        <taxon>Mollusca</taxon>
        <taxon>Gastropoda</taxon>
        <taxon>Caenogastropoda</taxon>
        <taxon>Architaenioglossa</taxon>
        <taxon>Ampullarioidea</taxon>
        <taxon>Ampullariidae</taxon>
        <taxon>Pomacea</taxon>
    </lineage>
</organism>
<dbReference type="Proteomes" id="UP000245119">
    <property type="component" value="Linkage Group LG9"/>
</dbReference>
<dbReference type="AlphaFoldDB" id="A0A2T7NTC1"/>
<protein>
    <recommendedName>
        <fullName evidence="5">Anaphase-promoting complex subunit 4 WD40 domain-containing protein</fullName>
    </recommendedName>
</protein>
<evidence type="ECO:0008006" key="5">
    <source>
        <dbReference type="Google" id="ProtNLM"/>
    </source>
</evidence>
<dbReference type="GO" id="GO:0016567">
    <property type="term" value="P:protein ubiquitination"/>
    <property type="evidence" value="ECO:0007669"/>
    <property type="project" value="InterPro"/>
</dbReference>
<dbReference type="PANTHER" id="PTHR13129:SF4">
    <property type="entry name" value="DDB1- AND CUL4-ASSOCIATED FACTOR 1"/>
    <property type="match status" value="1"/>
</dbReference>
<keyword evidence="4" id="KW-1185">Reference proteome</keyword>
<dbReference type="SUPFAM" id="SSF50978">
    <property type="entry name" value="WD40 repeat-like"/>
    <property type="match status" value="1"/>
</dbReference>
<keyword evidence="2" id="KW-0539">Nucleus</keyword>
<evidence type="ECO:0000313" key="4">
    <source>
        <dbReference type="Proteomes" id="UP000245119"/>
    </source>
</evidence>
<evidence type="ECO:0000256" key="1">
    <source>
        <dbReference type="ARBA" id="ARBA00004123"/>
    </source>
</evidence>
<dbReference type="EMBL" id="PZQS01000009">
    <property type="protein sequence ID" value="PVD24412.1"/>
    <property type="molecule type" value="Genomic_DNA"/>
</dbReference>
<dbReference type="InterPro" id="IPR015943">
    <property type="entry name" value="WD40/YVTN_repeat-like_dom_sf"/>
</dbReference>
<dbReference type="Gene3D" id="2.130.10.10">
    <property type="entry name" value="YVTN repeat-like/Quinoprotein amine dehydrogenase"/>
    <property type="match status" value="1"/>
</dbReference>
<proteinExistence type="predicted"/>
<dbReference type="STRING" id="400727.A0A2T7NTC1"/>
<dbReference type="GO" id="GO:0080008">
    <property type="term" value="C:Cul4-RING E3 ubiquitin ligase complex"/>
    <property type="evidence" value="ECO:0007669"/>
    <property type="project" value="TreeGrafter"/>
</dbReference>
<accession>A0A2T7NTC1</accession>
<dbReference type="GO" id="GO:0005634">
    <property type="term" value="C:nucleus"/>
    <property type="evidence" value="ECO:0007669"/>
    <property type="project" value="UniProtKB-SubCell"/>
</dbReference>
<dbReference type="OrthoDB" id="27563at2759"/>
<sequence>MNSHLNVASADEKFLVLGTFSGDLKLINMSTGEEASSLNCHNSSIIHLEPSQDGKLLLTSSWGISEDSAMWTIDYFFHRCTFDEHLLEFSKLTQDRIVGTKDDVAHIYDVMTGTKLMKLFDPEKTNNYYANAATFSPTDELVLNDGVLWDVRSQKLLHKFNRFISGVFHPMGQDIIINSEIISLNYEAGEAALDIHAASDKTFLLWDQQTFKLLHTVPALDQCQIKFNHAGDVNFANRIEDEMETNFEELRIQFSSTLKTFNATDYSSIGTMDLKTPSIFDLCIDKSDFCLAVIEQNTQFTDGGSKKSICHLYQTGKLQDEEDDGICCEGIVGVCCNLSLLRLDIQCFQTDTQKIQKIASLNDLDGNEEGAGGEAVEVVVAMALGISNVENCVDVNSLHVDRILVGLER</sequence>
<dbReference type="InterPro" id="IPR033270">
    <property type="entry name" value="VPRBP/DCAF1"/>
</dbReference>
<comment type="caution">
    <text evidence="3">The sequence shown here is derived from an EMBL/GenBank/DDBJ whole genome shotgun (WGS) entry which is preliminary data.</text>
</comment>
<evidence type="ECO:0000256" key="2">
    <source>
        <dbReference type="ARBA" id="ARBA00023242"/>
    </source>
</evidence>
<reference evidence="3 4" key="1">
    <citation type="submission" date="2018-04" db="EMBL/GenBank/DDBJ databases">
        <title>The genome of golden apple snail Pomacea canaliculata provides insight into stress tolerance and invasive adaptation.</title>
        <authorList>
            <person name="Liu C."/>
            <person name="Liu B."/>
            <person name="Ren Y."/>
            <person name="Zhang Y."/>
            <person name="Wang H."/>
            <person name="Li S."/>
            <person name="Jiang F."/>
            <person name="Yin L."/>
            <person name="Zhang G."/>
            <person name="Qian W."/>
            <person name="Fan W."/>
        </authorList>
    </citation>
    <scope>NUCLEOTIDE SEQUENCE [LARGE SCALE GENOMIC DNA]</scope>
    <source>
        <strain evidence="3">SZHN2017</strain>
        <tissue evidence="3">Muscle</tissue>
    </source>
</reference>
<comment type="subcellular location">
    <subcellularLocation>
        <location evidence="1">Nucleus</location>
    </subcellularLocation>
</comment>
<dbReference type="InterPro" id="IPR036322">
    <property type="entry name" value="WD40_repeat_dom_sf"/>
</dbReference>
<dbReference type="PANTHER" id="PTHR13129">
    <property type="entry name" value="VPRBP PROTEIN-RELATED"/>
    <property type="match status" value="1"/>
</dbReference>
<gene>
    <name evidence="3" type="ORF">C0Q70_14894</name>
</gene>
<evidence type="ECO:0000313" key="3">
    <source>
        <dbReference type="EMBL" id="PVD24412.1"/>
    </source>
</evidence>